<evidence type="ECO:0000313" key="3">
    <source>
        <dbReference type="Proteomes" id="UP000192257"/>
    </source>
</evidence>
<organism evidence="2 3">
    <name type="scientific">Trypanosoma theileri</name>
    <dbReference type="NCBI Taxonomy" id="67003"/>
    <lineage>
        <taxon>Eukaryota</taxon>
        <taxon>Discoba</taxon>
        <taxon>Euglenozoa</taxon>
        <taxon>Kinetoplastea</taxon>
        <taxon>Metakinetoplastina</taxon>
        <taxon>Trypanosomatida</taxon>
        <taxon>Trypanosomatidae</taxon>
        <taxon>Trypanosoma</taxon>
    </lineage>
</organism>
<gene>
    <name evidence="2" type="ORF">TM35_000371020</name>
</gene>
<evidence type="ECO:0000313" key="2">
    <source>
        <dbReference type="EMBL" id="ORC85129.1"/>
    </source>
</evidence>
<dbReference type="Proteomes" id="UP000192257">
    <property type="component" value="Unassembled WGS sequence"/>
</dbReference>
<sequence>MTDFAAFRDYQTRSTIVAEKERAVELRRRVLQDLAQNVQLLGDECRRREEQLQAEHHRYAHRRAAQDEKLAAKERQAQLQRERVAALEAEESRLRAALADRLAQQSQLRDDIQAGAALREKLREAAAGVARLKCRREERDGEVAALEAHAARAEELLQRRHTHVEERLPGCWLPRVETARGVGLEDTAGESILLIDEFN</sequence>
<keyword evidence="1" id="KW-0175">Coiled coil</keyword>
<accession>A0A1X0NLU8</accession>
<feature type="coiled-coil region" evidence="1">
    <location>
        <begin position="31"/>
        <end position="97"/>
    </location>
</feature>
<dbReference type="AlphaFoldDB" id="A0A1X0NLU8"/>
<comment type="caution">
    <text evidence="2">The sequence shown here is derived from an EMBL/GenBank/DDBJ whole genome shotgun (WGS) entry which is preliminary data.</text>
</comment>
<dbReference type="RefSeq" id="XP_028879195.1">
    <property type="nucleotide sequence ID" value="XM_029029402.1"/>
</dbReference>
<evidence type="ECO:0000256" key="1">
    <source>
        <dbReference type="SAM" id="Coils"/>
    </source>
</evidence>
<dbReference type="GeneID" id="39989182"/>
<dbReference type="STRING" id="67003.A0A1X0NLU8"/>
<dbReference type="EMBL" id="NBCO01000037">
    <property type="protein sequence ID" value="ORC85129.1"/>
    <property type="molecule type" value="Genomic_DNA"/>
</dbReference>
<reference evidence="2 3" key="1">
    <citation type="submission" date="2017-03" db="EMBL/GenBank/DDBJ databases">
        <title>An alternative strategy for trypanosome survival in the mammalian bloodstream revealed through genome and transcriptome analysis of the ubiquitous bovine parasite Trypanosoma (Megatrypanum) theileri.</title>
        <authorList>
            <person name="Kelly S."/>
            <person name="Ivens A."/>
            <person name="Mott A."/>
            <person name="O'Neill E."/>
            <person name="Emms D."/>
            <person name="Macleod O."/>
            <person name="Voorheis P."/>
            <person name="Matthews J."/>
            <person name="Matthews K."/>
            <person name="Carrington M."/>
        </authorList>
    </citation>
    <scope>NUCLEOTIDE SEQUENCE [LARGE SCALE GENOMIC DNA]</scope>
    <source>
        <strain evidence="2">Edinburgh</strain>
    </source>
</reference>
<name>A0A1X0NLU8_9TRYP</name>
<keyword evidence="3" id="KW-1185">Reference proteome</keyword>
<dbReference type="VEuPathDB" id="TriTrypDB:TM35_000371020"/>
<protein>
    <submittedName>
        <fullName evidence="2">Uncharacterized protein</fullName>
    </submittedName>
</protein>
<proteinExistence type="predicted"/>
<dbReference type="OrthoDB" id="277887at2759"/>